<evidence type="ECO:0000256" key="5">
    <source>
        <dbReference type="PROSITE-ProRule" id="PRU01091"/>
    </source>
</evidence>
<reference evidence="8 9" key="1">
    <citation type="submission" date="2020-04" db="EMBL/GenBank/DDBJ databases">
        <title>Paeniglutamicibacter sp. ANT13_2, a novel actinomycete isolated from sediment in Antarctica.</title>
        <authorList>
            <person name="Sakdapetsiri C."/>
            <person name="Pinyakong O."/>
        </authorList>
    </citation>
    <scope>NUCLEOTIDE SEQUENCE [LARGE SCALE GENOMIC DNA]</scope>
    <source>
        <strain evidence="8 9">ANT13_2</strain>
    </source>
</reference>
<comment type="caution">
    <text evidence="8">The sequence shown here is derived from an EMBL/GenBank/DDBJ whole genome shotgun (WGS) entry which is preliminary data.</text>
</comment>
<dbReference type="InterPro" id="IPR039420">
    <property type="entry name" value="WalR-like"/>
</dbReference>
<dbReference type="PANTHER" id="PTHR48111">
    <property type="entry name" value="REGULATOR OF RPOS"/>
    <property type="match status" value="1"/>
</dbReference>
<feature type="domain" description="Response regulatory" evidence="6">
    <location>
        <begin position="1"/>
        <end position="114"/>
    </location>
</feature>
<dbReference type="InterPro" id="IPR036388">
    <property type="entry name" value="WH-like_DNA-bd_sf"/>
</dbReference>
<dbReference type="CDD" id="cd17574">
    <property type="entry name" value="REC_OmpR"/>
    <property type="match status" value="1"/>
</dbReference>
<dbReference type="Pfam" id="PF00486">
    <property type="entry name" value="Trans_reg_C"/>
    <property type="match status" value="1"/>
</dbReference>
<dbReference type="PROSITE" id="PS51755">
    <property type="entry name" value="OMPR_PHOB"/>
    <property type="match status" value="1"/>
</dbReference>
<dbReference type="Gene3D" id="3.40.50.2300">
    <property type="match status" value="1"/>
</dbReference>
<feature type="modified residue" description="4-aspartylphosphate" evidence="4">
    <location>
        <position position="50"/>
    </location>
</feature>
<feature type="domain" description="OmpR/PhoB-type" evidence="7">
    <location>
        <begin position="145"/>
        <end position="251"/>
    </location>
</feature>
<feature type="DNA-binding region" description="OmpR/PhoB-type" evidence="5">
    <location>
        <begin position="145"/>
        <end position="251"/>
    </location>
</feature>
<keyword evidence="1 4" id="KW-0597">Phosphoprotein</keyword>
<keyword evidence="2" id="KW-0902">Two-component regulatory system</keyword>
<evidence type="ECO:0000256" key="2">
    <source>
        <dbReference type="ARBA" id="ARBA00023012"/>
    </source>
</evidence>
<sequence>MAVVIEDDADIRGLLDIVLSQSGFDVHSTDSGVTGIELVKSHEPDLVTLDIGLPDIDGFETARRIRTISDAHILMLTARTDEIDTVLGLESGADEYVTKPFRPRELRARVDAIMRRRAHFPSPLNLEVPMSATAAEETPAASSDTPARTLNGLVLNVETFSVHVEGEIRSVTPTEFVLLDALLSARGRIRTKADLVRRLRDEDRDAGTYVSTADERSVEVHVGNLRRKLGDSVVEPRWIETVRGVGYRSVASR</sequence>
<dbReference type="InterPro" id="IPR001789">
    <property type="entry name" value="Sig_transdc_resp-reg_receiver"/>
</dbReference>
<dbReference type="EMBL" id="JAAWVT010000004">
    <property type="protein sequence ID" value="NKG21048.1"/>
    <property type="molecule type" value="Genomic_DNA"/>
</dbReference>
<evidence type="ECO:0000313" key="9">
    <source>
        <dbReference type="Proteomes" id="UP000746595"/>
    </source>
</evidence>
<protein>
    <submittedName>
        <fullName evidence="8">Response regulator transcription factor</fullName>
    </submittedName>
</protein>
<dbReference type="Gene3D" id="6.10.250.690">
    <property type="match status" value="1"/>
</dbReference>
<dbReference type="PANTHER" id="PTHR48111:SF40">
    <property type="entry name" value="PHOSPHATE REGULON TRANSCRIPTIONAL REGULATORY PROTEIN PHOB"/>
    <property type="match status" value="1"/>
</dbReference>
<keyword evidence="9" id="KW-1185">Reference proteome</keyword>
<dbReference type="SUPFAM" id="SSF52172">
    <property type="entry name" value="CheY-like"/>
    <property type="match status" value="1"/>
</dbReference>
<organism evidence="8 9">
    <name type="scientific">Paeniglutamicibacter terrestris</name>
    <dbReference type="NCBI Taxonomy" id="2723403"/>
    <lineage>
        <taxon>Bacteria</taxon>
        <taxon>Bacillati</taxon>
        <taxon>Actinomycetota</taxon>
        <taxon>Actinomycetes</taxon>
        <taxon>Micrococcales</taxon>
        <taxon>Micrococcaceae</taxon>
        <taxon>Paeniglutamicibacter</taxon>
    </lineage>
</organism>
<name>A0ABX1G476_9MICC</name>
<dbReference type="CDD" id="cd00383">
    <property type="entry name" value="trans_reg_C"/>
    <property type="match status" value="1"/>
</dbReference>
<dbReference type="InterPro" id="IPR011006">
    <property type="entry name" value="CheY-like_superfamily"/>
</dbReference>
<evidence type="ECO:0000256" key="3">
    <source>
        <dbReference type="ARBA" id="ARBA00023125"/>
    </source>
</evidence>
<proteinExistence type="predicted"/>
<dbReference type="SMART" id="SM00862">
    <property type="entry name" value="Trans_reg_C"/>
    <property type="match status" value="1"/>
</dbReference>
<dbReference type="InterPro" id="IPR001867">
    <property type="entry name" value="OmpR/PhoB-type_DNA-bd"/>
</dbReference>
<evidence type="ECO:0000259" key="7">
    <source>
        <dbReference type="PROSITE" id="PS51755"/>
    </source>
</evidence>
<evidence type="ECO:0000256" key="1">
    <source>
        <dbReference type="ARBA" id="ARBA00022553"/>
    </source>
</evidence>
<dbReference type="Proteomes" id="UP000746595">
    <property type="component" value="Unassembled WGS sequence"/>
</dbReference>
<keyword evidence="3 5" id="KW-0238">DNA-binding</keyword>
<dbReference type="InterPro" id="IPR016032">
    <property type="entry name" value="Sig_transdc_resp-reg_C-effctor"/>
</dbReference>
<evidence type="ECO:0000259" key="6">
    <source>
        <dbReference type="PROSITE" id="PS50110"/>
    </source>
</evidence>
<evidence type="ECO:0000256" key="4">
    <source>
        <dbReference type="PROSITE-ProRule" id="PRU00169"/>
    </source>
</evidence>
<dbReference type="PROSITE" id="PS50110">
    <property type="entry name" value="RESPONSE_REGULATORY"/>
    <property type="match status" value="1"/>
</dbReference>
<dbReference type="SMART" id="SM00448">
    <property type="entry name" value="REC"/>
    <property type="match status" value="1"/>
</dbReference>
<evidence type="ECO:0000313" key="8">
    <source>
        <dbReference type="EMBL" id="NKG21048.1"/>
    </source>
</evidence>
<dbReference type="SUPFAM" id="SSF46894">
    <property type="entry name" value="C-terminal effector domain of the bipartite response regulators"/>
    <property type="match status" value="1"/>
</dbReference>
<accession>A0ABX1G476</accession>
<dbReference type="Gene3D" id="1.10.10.10">
    <property type="entry name" value="Winged helix-like DNA-binding domain superfamily/Winged helix DNA-binding domain"/>
    <property type="match status" value="1"/>
</dbReference>
<gene>
    <name evidence="8" type="ORF">HED64_10070</name>
</gene>
<dbReference type="Pfam" id="PF00072">
    <property type="entry name" value="Response_reg"/>
    <property type="match status" value="1"/>
</dbReference>